<dbReference type="InterPro" id="IPR011324">
    <property type="entry name" value="Cytotoxic_necrot_fac-like_cat"/>
</dbReference>
<dbReference type="KEGG" id="vai:BU251_00485"/>
<reference evidence="11 12" key="1">
    <citation type="submission" date="2017-01" db="EMBL/GenBank/DDBJ databases">
        <title>First insights into the biology of 'candidatus Vampirococcus archaeovorus'.</title>
        <authorList>
            <person name="Kizina J."/>
            <person name="Jordan S."/>
            <person name="Stueber K."/>
            <person name="Reinhardt R."/>
            <person name="Harder J."/>
        </authorList>
    </citation>
    <scope>NUCLEOTIDE SEQUENCE [LARGE SCALE GENOMIC DNA]</scope>
    <source>
        <strain evidence="11 12">LiM</strain>
    </source>
</reference>
<dbReference type="Pfam" id="PF02578">
    <property type="entry name" value="Cu-oxidase_4"/>
    <property type="match status" value="1"/>
</dbReference>
<dbReference type="EMBL" id="CP019384">
    <property type="protein sequence ID" value="QAT16322.1"/>
    <property type="molecule type" value="Genomic_DNA"/>
</dbReference>
<dbReference type="PANTHER" id="PTHR30616">
    <property type="entry name" value="UNCHARACTERIZED PROTEIN YFIH"/>
    <property type="match status" value="1"/>
</dbReference>
<dbReference type="CDD" id="cd16833">
    <property type="entry name" value="YfiH"/>
    <property type="match status" value="1"/>
</dbReference>
<evidence type="ECO:0000256" key="3">
    <source>
        <dbReference type="ARBA" id="ARBA00022679"/>
    </source>
</evidence>
<evidence type="ECO:0000256" key="2">
    <source>
        <dbReference type="ARBA" id="ARBA00007353"/>
    </source>
</evidence>
<dbReference type="SUPFAM" id="SSF64438">
    <property type="entry name" value="CNF1/YfiH-like putative cysteine hydrolases"/>
    <property type="match status" value="1"/>
</dbReference>
<keyword evidence="5" id="KW-0378">Hydrolase</keyword>
<dbReference type="GO" id="GO:0005507">
    <property type="term" value="F:copper ion binding"/>
    <property type="evidence" value="ECO:0007669"/>
    <property type="project" value="TreeGrafter"/>
</dbReference>
<comment type="similarity">
    <text evidence="2 10">Belongs to the purine nucleoside phosphorylase YfiH/LACC1 family.</text>
</comment>
<evidence type="ECO:0000256" key="9">
    <source>
        <dbReference type="ARBA" id="ARBA00049893"/>
    </source>
</evidence>
<keyword evidence="4" id="KW-0479">Metal-binding</keyword>
<comment type="catalytic activity">
    <reaction evidence="1">
        <text>inosine + phosphate = alpha-D-ribose 1-phosphate + hypoxanthine</text>
        <dbReference type="Rhea" id="RHEA:27646"/>
        <dbReference type="ChEBI" id="CHEBI:17368"/>
        <dbReference type="ChEBI" id="CHEBI:17596"/>
        <dbReference type="ChEBI" id="CHEBI:43474"/>
        <dbReference type="ChEBI" id="CHEBI:57720"/>
        <dbReference type="EC" id="2.4.2.1"/>
    </reaction>
    <physiologicalReaction direction="left-to-right" evidence="1">
        <dbReference type="Rhea" id="RHEA:27647"/>
    </physiologicalReaction>
</comment>
<gene>
    <name evidence="11" type="ORF">BU251_00485</name>
</gene>
<evidence type="ECO:0000256" key="8">
    <source>
        <dbReference type="ARBA" id="ARBA00048968"/>
    </source>
</evidence>
<dbReference type="Gene3D" id="3.60.140.10">
    <property type="entry name" value="CNF1/YfiH-like putative cysteine hydrolases"/>
    <property type="match status" value="1"/>
</dbReference>
<evidence type="ECO:0000256" key="1">
    <source>
        <dbReference type="ARBA" id="ARBA00000553"/>
    </source>
</evidence>
<protein>
    <recommendedName>
        <fullName evidence="10">Purine nucleoside phosphorylase</fullName>
    </recommendedName>
</protein>
<dbReference type="NCBIfam" id="TIGR00726">
    <property type="entry name" value="peptidoglycan editing factor PgeF"/>
    <property type="match status" value="1"/>
</dbReference>
<dbReference type="GO" id="GO:0017061">
    <property type="term" value="F:S-methyl-5-thioadenosine phosphorylase activity"/>
    <property type="evidence" value="ECO:0007669"/>
    <property type="project" value="UniProtKB-EC"/>
</dbReference>
<comment type="catalytic activity">
    <reaction evidence="7">
        <text>adenosine + H2O + H(+) = inosine + NH4(+)</text>
        <dbReference type="Rhea" id="RHEA:24408"/>
        <dbReference type="ChEBI" id="CHEBI:15377"/>
        <dbReference type="ChEBI" id="CHEBI:15378"/>
        <dbReference type="ChEBI" id="CHEBI:16335"/>
        <dbReference type="ChEBI" id="CHEBI:17596"/>
        <dbReference type="ChEBI" id="CHEBI:28938"/>
        <dbReference type="EC" id="3.5.4.4"/>
    </reaction>
    <physiologicalReaction direction="left-to-right" evidence="7">
        <dbReference type="Rhea" id="RHEA:24409"/>
    </physiologicalReaction>
</comment>
<keyword evidence="3" id="KW-0808">Transferase</keyword>
<dbReference type="OrthoDB" id="4279at2"/>
<evidence type="ECO:0000313" key="11">
    <source>
        <dbReference type="EMBL" id="QAT16322.1"/>
    </source>
</evidence>
<dbReference type="Proteomes" id="UP000287243">
    <property type="component" value="Chromosome"/>
</dbReference>
<dbReference type="InterPro" id="IPR003730">
    <property type="entry name" value="Cu_polyphenol_OxRdtase"/>
</dbReference>
<keyword evidence="12" id="KW-1185">Reference proteome</keyword>
<evidence type="ECO:0000256" key="5">
    <source>
        <dbReference type="ARBA" id="ARBA00022801"/>
    </source>
</evidence>
<evidence type="ECO:0000256" key="6">
    <source>
        <dbReference type="ARBA" id="ARBA00022833"/>
    </source>
</evidence>
<evidence type="ECO:0000256" key="7">
    <source>
        <dbReference type="ARBA" id="ARBA00047989"/>
    </source>
</evidence>
<evidence type="ECO:0000313" key="12">
    <source>
        <dbReference type="Proteomes" id="UP000287243"/>
    </source>
</evidence>
<comment type="catalytic activity">
    <reaction evidence="9">
        <text>S-methyl-5'-thioadenosine + phosphate = 5-(methylsulfanyl)-alpha-D-ribose 1-phosphate + adenine</text>
        <dbReference type="Rhea" id="RHEA:11852"/>
        <dbReference type="ChEBI" id="CHEBI:16708"/>
        <dbReference type="ChEBI" id="CHEBI:17509"/>
        <dbReference type="ChEBI" id="CHEBI:43474"/>
        <dbReference type="ChEBI" id="CHEBI:58533"/>
        <dbReference type="EC" id="2.4.2.28"/>
    </reaction>
    <physiologicalReaction direction="left-to-right" evidence="9">
        <dbReference type="Rhea" id="RHEA:11853"/>
    </physiologicalReaction>
</comment>
<evidence type="ECO:0000256" key="4">
    <source>
        <dbReference type="ARBA" id="ARBA00022723"/>
    </source>
</evidence>
<dbReference type="RefSeq" id="WP_128698957.1">
    <property type="nucleotide sequence ID" value="NZ_CP019384.1"/>
</dbReference>
<comment type="catalytic activity">
    <reaction evidence="8">
        <text>adenosine + phosphate = alpha-D-ribose 1-phosphate + adenine</text>
        <dbReference type="Rhea" id="RHEA:27642"/>
        <dbReference type="ChEBI" id="CHEBI:16335"/>
        <dbReference type="ChEBI" id="CHEBI:16708"/>
        <dbReference type="ChEBI" id="CHEBI:43474"/>
        <dbReference type="ChEBI" id="CHEBI:57720"/>
        <dbReference type="EC" id="2.4.2.1"/>
    </reaction>
    <physiologicalReaction direction="left-to-right" evidence="8">
        <dbReference type="Rhea" id="RHEA:27643"/>
    </physiologicalReaction>
</comment>
<accession>A0A410P2K1</accession>
<keyword evidence="6" id="KW-0862">Zinc</keyword>
<organism evidence="11 12">
    <name type="scientific">Velamenicoccus archaeovorus</name>
    <dbReference type="NCBI Taxonomy" id="1930593"/>
    <lineage>
        <taxon>Bacteria</taxon>
        <taxon>Pseudomonadati</taxon>
        <taxon>Candidatus Omnitrophota</taxon>
        <taxon>Candidatus Velamenicoccus</taxon>
    </lineage>
</organism>
<dbReference type="GO" id="GO:0016787">
    <property type="term" value="F:hydrolase activity"/>
    <property type="evidence" value="ECO:0007669"/>
    <property type="project" value="UniProtKB-KW"/>
</dbReference>
<dbReference type="AlphaFoldDB" id="A0A410P2K1"/>
<name>A0A410P2K1_VELA1</name>
<evidence type="ECO:0000256" key="10">
    <source>
        <dbReference type="RuleBase" id="RU361274"/>
    </source>
</evidence>
<dbReference type="InterPro" id="IPR038371">
    <property type="entry name" value="Cu_polyphenol_OxRdtase_sf"/>
</dbReference>
<dbReference type="PANTHER" id="PTHR30616:SF2">
    <property type="entry name" value="PURINE NUCLEOSIDE PHOSPHORYLASE LACC1"/>
    <property type="match status" value="1"/>
</dbReference>
<proteinExistence type="inferred from homology"/>
<sequence>MTEALVLHKEGNRYRLKVFEAFGAQAFFTTRPLDMSFENPDRRRALAAAGIDTGELVCLSQAHGDRVLVAGWQHRRAGVAGRPTAIQATDALVTGTKGVSLSVLTADCLPVFMLDTEKRVIAMVHAGWRGLHLRIVSRAMSTMTKSFGSRPEDVLAAFGPAIGPCCYRVGEEFVSMFPSAVVRRRRDVFMDLASCARAELEACGVPAGRIVESGICTSCRNGEFYSYRRQGEAAGRQVSVLRLC</sequence>